<sequence length="180" mass="20144">MNDLGEREENRQKEERERQEQQLDEKFLKEKQLTKEKGETNSEEPSLAVGLSDLAHSELAGAVRRLPLPPVPPVASAALPPRSPLRLAAAPTRTERALAHRTVCGRGRCHHSAPLVLHRVLSTARRIDAKFQFLTSFTSTLFHFLSIIMLSYENLTKQPTLVLEGIQIGRPAEEGIQVQV</sequence>
<keyword evidence="3" id="KW-1185">Reference proteome</keyword>
<dbReference type="Proteomes" id="UP001281761">
    <property type="component" value="Unassembled WGS sequence"/>
</dbReference>
<organism evidence="2 3">
    <name type="scientific">Blattamonas nauphoetae</name>
    <dbReference type="NCBI Taxonomy" id="2049346"/>
    <lineage>
        <taxon>Eukaryota</taxon>
        <taxon>Metamonada</taxon>
        <taxon>Preaxostyla</taxon>
        <taxon>Oxymonadida</taxon>
        <taxon>Blattamonas</taxon>
    </lineage>
</organism>
<feature type="compositionally biased region" description="Basic and acidic residues" evidence="1">
    <location>
        <begin position="1"/>
        <end position="40"/>
    </location>
</feature>
<evidence type="ECO:0000313" key="3">
    <source>
        <dbReference type="Proteomes" id="UP001281761"/>
    </source>
</evidence>
<proteinExistence type="predicted"/>
<dbReference type="EMBL" id="JARBJD010000004">
    <property type="protein sequence ID" value="KAK2964069.1"/>
    <property type="molecule type" value="Genomic_DNA"/>
</dbReference>
<comment type="caution">
    <text evidence="2">The sequence shown here is derived from an EMBL/GenBank/DDBJ whole genome shotgun (WGS) entry which is preliminary data.</text>
</comment>
<reference evidence="2 3" key="1">
    <citation type="journal article" date="2022" name="bioRxiv">
        <title>Genomics of Preaxostyla Flagellates Illuminates Evolutionary Transitions and the Path Towards Mitochondrial Loss.</title>
        <authorList>
            <person name="Novak L.V.F."/>
            <person name="Treitli S.C."/>
            <person name="Pyrih J."/>
            <person name="Halakuc P."/>
            <person name="Pipaliya S.V."/>
            <person name="Vacek V."/>
            <person name="Brzon O."/>
            <person name="Soukal P."/>
            <person name="Eme L."/>
            <person name="Dacks J.B."/>
            <person name="Karnkowska A."/>
            <person name="Elias M."/>
            <person name="Hampl V."/>
        </authorList>
    </citation>
    <scope>NUCLEOTIDE SEQUENCE [LARGE SCALE GENOMIC DNA]</scope>
    <source>
        <strain evidence="2">NAU3</strain>
        <tissue evidence="2">Gut</tissue>
    </source>
</reference>
<gene>
    <name evidence="2" type="ORF">BLNAU_1150</name>
</gene>
<feature type="region of interest" description="Disordered" evidence="1">
    <location>
        <begin position="1"/>
        <end position="46"/>
    </location>
</feature>
<name>A0ABQ9YKH1_9EUKA</name>
<accession>A0ABQ9YKH1</accession>
<evidence type="ECO:0000313" key="2">
    <source>
        <dbReference type="EMBL" id="KAK2964069.1"/>
    </source>
</evidence>
<evidence type="ECO:0000256" key="1">
    <source>
        <dbReference type="SAM" id="MobiDB-lite"/>
    </source>
</evidence>
<protein>
    <submittedName>
        <fullName evidence="2">Uncharacterized protein</fullName>
    </submittedName>
</protein>